<dbReference type="InterPro" id="IPR011042">
    <property type="entry name" value="6-blade_b-propeller_TolB-like"/>
</dbReference>
<dbReference type="SUPFAM" id="SSF63829">
    <property type="entry name" value="Calcium-dependent phosphotriesterase"/>
    <property type="match status" value="4"/>
</dbReference>
<gene>
    <name evidence="1" type="ORF">ACFQ0E_16010</name>
</gene>
<dbReference type="Pfam" id="PF13620">
    <property type="entry name" value="CarboxypepD_reg"/>
    <property type="match status" value="4"/>
</dbReference>
<dbReference type="InterPro" id="IPR015943">
    <property type="entry name" value="WD40/YVTN_repeat-like_dom_sf"/>
</dbReference>
<dbReference type="PANTHER" id="PTHR40274:SF3">
    <property type="entry name" value="VIRGINIAMYCIN B LYASE"/>
    <property type="match status" value="1"/>
</dbReference>
<accession>A0ABW2YHQ8</accession>
<name>A0ABW2YHQ8_9GAMM</name>
<sequence length="2957" mass="311810">MAAQQSGHTTEVQKGFAWLRAQVQADGTVAGEAASQALPVQVRTETMHTLALLDSRPAELANLIGSQPQKHTELQARKALALRLANRDAQQVIADLGLQQNADGGFGSRREYGSNALDTSYALIALAAAPDADATRVANALTYLRTSRLSPSGWPVGDHPSVHVTSAVLLAGQAWSSRYQVGDIVAAARDWLLSQRNANGDYGNVIDNANALLALTTQTSDNAVLGPLADAVKAAQQESGSWENDPYVTAVALRALYRSTVGLPPSTTGVIAGTLVDRDSRDPVAGVTLTVRAMPEIRVSSAADGTFMLLGLPPGSHAVDIQALGYVSTSFTATVTAGNTTSTGEIPLQKTTLTAEVSGVVRNSGGTVLANVVVSSGTVSTFTDASGRYSLTGLNAGAATVTFALSGYRTLDVPVTLEPGKRYQLSPTLYSTGQTPPTTATIRGTVTNQANGQAIAGASVRVGTTNATTNASGAFELTGLAPGAYALTVQATNYLSVQGSVTLVAGINNVGAIALTRAPETSTLVGVITDAQTNAPVPGAVLVVQGQTATAVSGPDGRYLLQGVQGTAFTVIASGQGYNSRALNLSLPAIGQSTLDIQLLPIGNSDIVFESVATNRPIYRPSGEIELEIEVRNGGTVAADLVIDAEVQDPQGNVVHVFKANAMGLGQNPPNRPLRFEPGTLIEVEMDWVIARQQAGVYTVIARGRDVQGNVRAEGTTRFTIDSMPMLAGAVIADPPLAQVDSAIPVSLRAELTNLGNQPIVAGQVDLKITLDAADSNGNSVVRTTIEPLATFPNRSMAHLDRDAQGNFYMAESNRINRIAPDGTASVLATVSGITDLTVQDDGTVWTCSARTLSRITPQGVVTTYTVASLGTCATIDADNNGRVLIAGTSQNGLDHLLLRYVVGEAEQVLWRNGLYQPIGLTRLSTGGYAVANYGDGTINRVSEQGVVTPFATGLDRPFDLIELPGGDLLVANSGGNNLIRVDRDGQRSVYATGLNQPIGLLRRDDGAIFVSNQGNNTIALVGTDGQVTTYAQAFAHAPSGLARDSDGSLIAANAGDGTLKRLRAGNVSALATGLGTTSALASDSQGNQYVANSAGRIYRLSSAGVLTELANGLGAVGGLAVEDDRVLHASDVNGHRILHVDLATGNRSYTNSMFVSPGLMRIAPNGRSYTTNSGFISARNADGAISRFASVAASTIAVRPEGGLYVLRSNVEVQRYDESGALLLGRTLPSYVYNMAARSGDKVLVVRYNSRYELEELDMATGARRLVAALAGNPNFMASDGAGNVYYRISNELHRITPADVDTVITLALNGESVRQFSVTGDDLLLVQTTSNNLYEYDPATGITTRRLTQFTTGSSFVRSVDGGYQLISGNGLALLSATGTSVGYEAGFVNPRGLAWTGSALRMVDGANRLLQLSSPGAMPQRLSENFYSTALAHDTDNGSTYGVGYSRYFMEYRANGTVATNTTLLPSSSSYTAIATLGGGRLAVSDSANSAVYVLQSGAIASTYGGFVSPRGLTFDPSGNLVVASYVSNTVVRLSGSDGVGEVVHSVSTPRYVKYAADGALWISVSGGMRRVATDGSVTTASMTISSAVNANDFELSGADIVVADYNTGLVKGRIGGTATLLAGGVRSAAGVAWTPAGLPAIIDGTANAVHVLEGGSLRQLHNRVPNARHLSFESQGTPFTAGNASSLTRLLGADLQTLQVGALVNGIAFNGLHAFSDTVAYVSAYGYNPATARNESTIYRVTATRPTAPVDVGQVVFERSVPFNGLSTDVDILPIDFGTWRPPYAGDFKIEVSIVGVEGKLTNFIHVGASAVGALTVNPEELPPGDQTASMRLSLSGGDFTTLSRVELARLRKVVDISFPSGITADRSGNIYFTTATELHKVSPAGVRTTIASGLNVRFGLAVDSQERLYFLQRNAAGRYDVARADTSGQYAIFANIDAASASGVAIDSVDNVFVAAPNRLIRITPQGVISTVTNSGFPSPRGITVDGKDNIYVQNDNNLVAQVAPDGKVYQLYAGGDGVDNPSFEGDGYPNITADCSDNLYIATWQWSKIGQNGEEHTLAQIVSRTGHVGLLVDTSRTVPRLTDIDYLAFDKFGQRLMLWDHSSSAIYSIPVTCGAISVDAHLFSQPGQSLTGFTMPPSATIPHADGRTEYVWSLRDVTVQGVSIDFGAPLEDLVLGEARQTIDSGYLAFQNSFTSGEYRVPLQVPKVTVSNLVDLSVATDKPEYAASETVRITTTLRNAHNRLVDGSLVLEILDANGILVDEIHRGDVSIPANDTLTVPDTWNVGSILPAGYSVRARLLDSTLNTAEASTGFVVLPSNAQAAADARLMVDRAVYNPSDRVVITSTVVNRSANVNLSDLLLMVRVYDAADTLQYTGGHTVGMLLHGVTRTFTADQVLQNAAPGAYRVVQVLQDASGRVYDTDETSYVVASTAETGVGIAGRIAATPAEADVGTPIALDAVASNTGNADLSNGTLIVRVLDPENGLLLQGWEAPAGIAIGGEQDMDREWLSAQAPAGEYVATLSLRIGDQERLLASTTFRLKQRSVRIGLRQNLHHEGRLLVLASCIPGEAPECATRRKGEIEQLLGAIDVPHTVTTDYDTFMRLMRSGEFDAYWVSGGSLKLDQVLADEVIEATFRGDGLIVDGVHDSRNQLLHAPMGVKFQGKLPLRQVVVDVEDTAIFDPAQFDIRDKTVRFALAGASIHARFNNGDPAVLTRDFGWGRTATMSFDFVETLKTTTSPEAMRETLRDAVAYVLSGEQGRLSAGQTFGVLTTVFNQAGATPAWLRVVAAQPLSILGTYPDALVRDANSAAWRFDLDLAQERAFTTWLRAPDQDGDFAIDATAGVGTVVGENPQAQASTPVTVVSSERLVIDLIAEVEALRPTRAHEMQALRRVLEDIEMARGKVAAREYDLAIRVLLRARDSLLKVTTVDVASTRLALSNYLAFVERKSTQQ</sequence>
<keyword evidence="2" id="KW-1185">Reference proteome</keyword>
<dbReference type="Gene3D" id="1.50.10.20">
    <property type="match status" value="2"/>
</dbReference>
<dbReference type="SUPFAM" id="SSF49452">
    <property type="entry name" value="Starch-binding domain-like"/>
    <property type="match status" value="2"/>
</dbReference>
<dbReference type="InterPro" id="IPR008969">
    <property type="entry name" value="CarboxyPept-like_regulatory"/>
</dbReference>
<evidence type="ECO:0000313" key="2">
    <source>
        <dbReference type="Proteomes" id="UP001597110"/>
    </source>
</evidence>
<dbReference type="SUPFAM" id="SSF49464">
    <property type="entry name" value="Carboxypeptidase regulatory domain-like"/>
    <property type="match status" value="2"/>
</dbReference>
<dbReference type="InterPro" id="IPR051344">
    <property type="entry name" value="Vgb"/>
</dbReference>
<dbReference type="RefSeq" id="WP_386825536.1">
    <property type="nucleotide sequence ID" value="NZ_JBHTIF010000004.1"/>
</dbReference>
<protein>
    <submittedName>
        <fullName evidence="1">Carboxypeptidase regulatory-like domain-containing protein</fullName>
    </submittedName>
</protein>
<dbReference type="Gene3D" id="2.120.10.30">
    <property type="entry name" value="TolB, C-terminal domain"/>
    <property type="match status" value="3"/>
</dbReference>
<dbReference type="InterPro" id="IPR013784">
    <property type="entry name" value="Carb-bd-like_fold"/>
</dbReference>
<comment type="caution">
    <text evidence="1">The sequence shown here is derived from an EMBL/GenBank/DDBJ whole genome shotgun (WGS) entry which is preliminary data.</text>
</comment>
<dbReference type="Gene3D" id="2.60.40.10">
    <property type="entry name" value="Immunoglobulins"/>
    <property type="match status" value="1"/>
</dbReference>
<dbReference type="SUPFAM" id="SSF48239">
    <property type="entry name" value="Terpenoid cyclases/Protein prenyltransferases"/>
    <property type="match status" value="1"/>
</dbReference>
<evidence type="ECO:0000313" key="1">
    <source>
        <dbReference type="EMBL" id="MFD0727101.1"/>
    </source>
</evidence>
<organism evidence="1 2">
    <name type="scientific">Lysobacter brunescens</name>
    <dbReference type="NCBI Taxonomy" id="262323"/>
    <lineage>
        <taxon>Bacteria</taxon>
        <taxon>Pseudomonadati</taxon>
        <taxon>Pseudomonadota</taxon>
        <taxon>Gammaproteobacteria</taxon>
        <taxon>Lysobacterales</taxon>
        <taxon>Lysobacteraceae</taxon>
        <taxon>Lysobacter</taxon>
    </lineage>
</organism>
<reference evidence="2" key="1">
    <citation type="journal article" date="2019" name="Int. J. Syst. Evol. Microbiol.">
        <title>The Global Catalogue of Microorganisms (GCM) 10K type strain sequencing project: providing services to taxonomists for standard genome sequencing and annotation.</title>
        <authorList>
            <consortium name="The Broad Institute Genomics Platform"/>
            <consortium name="The Broad Institute Genome Sequencing Center for Infectious Disease"/>
            <person name="Wu L."/>
            <person name="Ma J."/>
        </authorList>
    </citation>
    <scope>NUCLEOTIDE SEQUENCE [LARGE SCALE GENOMIC DNA]</scope>
    <source>
        <strain evidence="2">CCUG 55585</strain>
    </source>
</reference>
<proteinExistence type="predicted"/>
<dbReference type="InterPro" id="IPR013783">
    <property type="entry name" value="Ig-like_fold"/>
</dbReference>
<dbReference type="InterPro" id="IPR008930">
    <property type="entry name" value="Terpenoid_cyclase/PrenylTrfase"/>
</dbReference>
<dbReference type="SUPFAM" id="SSF101898">
    <property type="entry name" value="NHL repeat"/>
    <property type="match status" value="2"/>
</dbReference>
<dbReference type="Gene3D" id="2.60.40.1120">
    <property type="entry name" value="Carboxypeptidase-like, regulatory domain"/>
    <property type="match status" value="4"/>
</dbReference>
<dbReference type="PANTHER" id="PTHR40274">
    <property type="entry name" value="VIRGINIAMYCIN B LYASE"/>
    <property type="match status" value="1"/>
</dbReference>
<dbReference type="Gene3D" id="2.130.10.10">
    <property type="entry name" value="YVTN repeat-like/Quinoprotein amine dehydrogenase"/>
    <property type="match status" value="2"/>
</dbReference>
<dbReference type="Proteomes" id="UP001597110">
    <property type="component" value="Unassembled WGS sequence"/>
</dbReference>
<dbReference type="EMBL" id="JBHTIF010000004">
    <property type="protein sequence ID" value="MFD0727101.1"/>
    <property type="molecule type" value="Genomic_DNA"/>
</dbReference>